<gene>
    <name evidence="1" type="ORF">NEOLI_004463</name>
</gene>
<name>A0A1U7LPK5_NEOID</name>
<evidence type="ECO:0000313" key="1">
    <source>
        <dbReference type="EMBL" id="OLL24558.1"/>
    </source>
</evidence>
<dbReference type="STRING" id="1198029.A0A1U7LPK5"/>
<proteinExistence type="predicted"/>
<dbReference type="GO" id="GO:0003735">
    <property type="term" value="F:structural constituent of ribosome"/>
    <property type="evidence" value="ECO:0007669"/>
    <property type="project" value="InterPro"/>
</dbReference>
<keyword evidence="2" id="KW-1185">Reference proteome</keyword>
<dbReference type="Proteomes" id="UP000186594">
    <property type="component" value="Unassembled WGS sequence"/>
</dbReference>
<sequence>MVRYTARLEDPSKGALAQPEYTRTRFRKYSREAVGENERALPFTRFHDGVGRMVRKKEFGTSRARLLVETVHFVTELLKNFDGGTGR</sequence>
<reference evidence="1 2" key="1">
    <citation type="submission" date="2016-04" db="EMBL/GenBank/DDBJ databases">
        <title>Evolutionary innovation and constraint leading to complex multicellularity in the Ascomycota.</title>
        <authorList>
            <person name="Cisse O."/>
            <person name="Nguyen A."/>
            <person name="Hewitt D.A."/>
            <person name="Jedd G."/>
            <person name="Stajich J.E."/>
        </authorList>
    </citation>
    <scope>NUCLEOTIDE SEQUENCE [LARGE SCALE GENOMIC DNA]</scope>
    <source>
        <strain evidence="1 2">DAH-3</strain>
    </source>
</reference>
<comment type="caution">
    <text evidence="1">The sequence shown here is derived from an EMBL/GenBank/DDBJ whole genome shotgun (WGS) entry which is preliminary data.</text>
</comment>
<dbReference type="GO" id="GO:0005840">
    <property type="term" value="C:ribosome"/>
    <property type="evidence" value="ECO:0007669"/>
    <property type="project" value="UniProtKB-KW"/>
</dbReference>
<keyword evidence="1" id="KW-0687">Ribonucleoprotein</keyword>
<keyword evidence="1" id="KW-0689">Ribosomal protein</keyword>
<dbReference type="Gene3D" id="3.90.470.10">
    <property type="entry name" value="Ribosomal protein L22/L17"/>
    <property type="match status" value="1"/>
</dbReference>
<organism evidence="1 2">
    <name type="scientific">Neolecta irregularis (strain DAH-3)</name>
    <dbReference type="NCBI Taxonomy" id="1198029"/>
    <lineage>
        <taxon>Eukaryota</taxon>
        <taxon>Fungi</taxon>
        <taxon>Dikarya</taxon>
        <taxon>Ascomycota</taxon>
        <taxon>Taphrinomycotina</taxon>
        <taxon>Neolectales</taxon>
        <taxon>Neolectaceae</taxon>
        <taxon>Neolecta</taxon>
    </lineage>
</organism>
<protein>
    <submittedName>
        <fullName evidence="1">60S ribosomal protein L17-B</fullName>
    </submittedName>
</protein>
<dbReference type="EMBL" id="LXFE01000736">
    <property type="protein sequence ID" value="OLL24558.1"/>
    <property type="molecule type" value="Genomic_DNA"/>
</dbReference>
<dbReference type="InterPro" id="IPR036394">
    <property type="entry name" value="Ribosomal_uL22_sf"/>
</dbReference>
<evidence type="ECO:0000313" key="2">
    <source>
        <dbReference type="Proteomes" id="UP000186594"/>
    </source>
</evidence>
<dbReference type="OMA" id="AQPEYTR"/>
<dbReference type="OrthoDB" id="10254664at2759"/>
<dbReference type="GO" id="GO:0006412">
    <property type="term" value="P:translation"/>
    <property type="evidence" value="ECO:0007669"/>
    <property type="project" value="InterPro"/>
</dbReference>
<accession>A0A1U7LPK5</accession>
<dbReference type="AlphaFoldDB" id="A0A1U7LPK5"/>